<feature type="signal peptide" evidence="1">
    <location>
        <begin position="1"/>
        <end position="18"/>
    </location>
</feature>
<organism evidence="2 3">
    <name type="scientific">Arachis hypogaea</name>
    <name type="common">Peanut</name>
    <dbReference type="NCBI Taxonomy" id="3818"/>
    <lineage>
        <taxon>Eukaryota</taxon>
        <taxon>Viridiplantae</taxon>
        <taxon>Streptophyta</taxon>
        <taxon>Embryophyta</taxon>
        <taxon>Tracheophyta</taxon>
        <taxon>Spermatophyta</taxon>
        <taxon>Magnoliopsida</taxon>
        <taxon>eudicotyledons</taxon>
        <taxon>Gunneridae</taxon>
        <taxon>Pentapetalae</taxon>
        <taxon>rosids</taxon>
        <taxon>fabids</taxon>
        <taxon>Fabales</taxon>
        <taxon>Fabaceae</taxon>
        <taxon>Papilionoideae</taxon>
        <taxon>50 kb inversion clade</taxon>
        <taxon>dalbergioids sensu lato</taxon>
        <taxon>Dalbergieae</taxon>
        <taxon>Pterocarpus clade</taxon>
        <taxon>Arachis</taxon>
    </lineage>
</organism>
<evidence type="ECO:0000313" key="2">
    <source>
        <dbReference type="EMBL" id="RYR73576.1"/>
    </source>
</evidence>
<proteinExistence type="predicted"/>
<dbReference type="AlphaFoldDB" id="A0A445EDJ0"/>
<comment type="caution">
    <text evidence="2">The sequence shown here is derived from an EMBL/GenBank/DDBJ whole genome shotgun (WGS) entry which is preliminary data.</text>
</comment>
<dbReference type="EMBL" id="SDMP01000002">
    <property type="protein sequence ID" value="RYR73576.1"/>
    <property type="molecule type" value="Genomic_DNA"/>
</dbReference>
<gene>
    <name evidence="2" type="ORF">Ahy_A02g007994</name>
</gene>
<sequence length="140" mass="15660">MVGHCFCIVFNFHSLILIFDEFCRFSLKKGGKDGDDGTEEVTILTLVEKSMLSTLQRASLVEKSWQKPPERMRVLSNALKTSYGSEPILQNCGISISTSFTQVDGHVLLSTRVFNISFCHCALETCLLCVALLFYLNLVT</sequence>
<evidence type="ECO:0000256" key="1">
    <source>
        <dbReference type="SAM" id="SignalP"/>
    </source>
</evidence>
<feature type="chain" id="PRO_5019214252" description="Argonaute linker 2 domain-containing protein" evidence="1">
    <location>
        <begin position="19"/>
        <end position="140"/>
    </location>
</feature>
<protein>
    <recommendedName>
        <fullName evidence="4">Argonaute linker 2 domain-containing protein</fullName>
    </recommendedName>
</protein>
<dbReference type="STRING" id="3818.A0A445EDJ0"/>
<evidence type="ECO:0000313" key="3">
    <source>
        <dbReference type="Proteomes" id="UP000289738"/>
    </source>
</evidence>
<accession>A0A445EDJ0</accession>
<dbReference type="Proteomes" id="UP000289738">
    <property type="component" value="Chromosome A02"/>
</dbReference>
<name>A0A445EDJ0_ARAHY</name>
<keyword evidence="3" id="KW-1185">Reference proteome</keyword>
<keyword evidence="1" id="KW-0732">Signal</keyword>
<reference evidence="2 3" key="1">
    <citation type="submission" date="2019-01" db="EMBL/GenBank/DDBJ databases">
        <title>Sequencing of cultivated peanut Arachis hypogaea provides insights into genome evolution and oil improvement.</title>
        <authorList>
            <person name="Chen X."/>
        </authorList>
    </citation>
    <scope>NUCLEOTIDE SEQUENCE [LARGE SCALE GENOMIC DNA]</scope>
    <source>
        <strain evidence="3">cv. Fuhuasheng</strain>
        <tissue evidence="2">Leaves</tissue>
    </source>
</reference>
<evidence type="ECO:0008006" key="4">
    <source>
        <dbReference type="Google" id="ProtNLM"/>
    </source>
</evidence>